<dbReference type="EMBL" id="BKCJ011506591">
    <property type="protein sequence ID" value="GFD38822.1"/>
    <property type="molecule type" value="Genomic_DNA"/>
</dbReference>
<accession>A0A699VTC9</accession>
<protein>
    <recommendedName>
        <fullName evidence="3">Secreted protein</fullName>
    </recommendedName>
</protein>
<proteinExistence type="predicted"/>
<evidence type="ECO:0008006" key="3">
    <source>
        <dbReference type="Google" id="ProtNLM"/>
    </source>
</evidence>
<dbReference type="AlphaFoldDB" id="A0A699VTC9"/>
<organism evidence="2">
    <name type="scientific">Tanacetum cinerariifolium</name>
    <name type="common">Dalmatian daisy</name>
    <name type="synonym">Chrysanthemum cinerariifolium</name>
    <dbReference type="NCBI Taxonomy" id="118510"/>
    <lineage>
        <taxon>Eukaryota</taxon>
        <taxon>Viridiplantae</taxon>
        <taxon>Streptophyta</taxon>
        <taxon>Embryophyta</taxon>
        <taxon>Tracheophyta</taxon>
        <taxon>Spermatophyta</taxon>
        <taxon>Magnoliopsida</taxon>
        <taxon>eudicotyledons</taxon>
        <taxon>Gunneridae</taxon>
        <taxon>Pentapetalae</taxon>
        <taxon>asterids</taxon>
        <taxon>campanulids</taxon>
        <taxon>Asterales</taxon>
        <taxon>Asteraceae</taxon>
        <taxon>Asteroideae</taxon>
        <taxon>Anthemideae</taxon>
        <taxon>Anthemidinae</taxon>
        <taxon>Tanacetum</taxon>
    </lineage>
</organism>
<name>A0A699VTC9_TANCI</name>
<keyword evidence="1" id="KW-0732">Signal</keyword>
<feature type="signal peptide" evidence="1">
    <location>
        <begin position="1"/>
        <end position="22"/>
    </location>
</feature>
<gene>
    <name evidence="2" type="ORF">Tci_910791</name>
</gene>
<feature type="chain" id="PRO_5025444799" description="Secreted protein" evidence="1">
    <location>
        <begin position="23"/>
        <end position="89"/>
    </location>
</feature>
<evidence type="ECO:0000256" key="1">
    <source>
        <dbReference type="SAM" id="SignalP"/>
    </source>
</evidence>
<evidence type="ECO:0000313" key="2">
    <source>
        <dbReference type="EMBL" id="GFD38822.1"/>
    </source>
</evidence>
<comment type="caution">
    <text evidence="2">The sequence shown here is derived from an EMBL/GenBank/DDBJ whole genome shotgun (WGS) entry which is preliminary data.</text>
</comment>
<reference evidence="2" key="1">
    <citation type="journal article" date="2019" name="Sci. Rep.">
        <title>Draft genome of Tanacetum cinerariifolium, the natural source of mosquito coil.</title>
        <authorList>
            <person name="Yamashiro T."/>
            <person name="Shiraishi A."/>
            <person name="Satake H."/>
            <person name="Nakayama K."/>
        </authorList>
    </citation>
    <scope>NUCLEOTIDE SEQUENCE</scope>
</reference>
<sequence>MAMGAPGALLITTTAMAPAFWAFCTLSAKPQVPRYTTAMLPLMAAAFRYAPQPSSLRPPAAGGVVWVSTSWPVTGVGVSGRLKVPSMAG</sequence>